<dbReference type="VEuPathDB" id="FungiDB:PHYBLDRAFT_183320"/>
<keyword evidence="3" id="KW-1185">Reference proteome</keyword>
<protein>
    <submittedName>
        <fullName evidence="2">Uncharacterized protein</fullName>
    </submittedName>
</protein>
<feature type="compositionally biased region" description="Polar residues" evidence="1">
    <location>
        <begin position="57"/>
        <end position="69"/>
    </location>
</feature>
<dbReference type="GeneID" id="28999655"/>
<feature type="region of interest" description="Disordered" evidence="1">
    <location>
        <begin position="57"/>
        <end position="95"/>
    </location>
</feature>
<proteinExistence type="predicted"/>
<feature type="compositionally biased region" description="Polar residues" evidence="1">
    <location>
        <begin position="84"/>
        <end position="93"/>
    </location>
</feature>
<dbReference type="OrthoDB" id="2384637at2759"/>
<evidence type="ECO:0000313" key="2">
    <source>
        <dbReference type="EMBL" id="OAD68085.1"/>
    </source>
</evidence>
<dbReference type="InterPro" id="IPR024368">
    <property type="entry name" value="Ecl1/2/3"/>
</dbReference>
<dbReference type="AlphaFoldDB" id="A0A167KH30"/>
<dbReference type="InParanoid" id="A0A167KH30"/>
<feature type="compositionally biased region" description="Low complexity" evidence="1">
    <location>
        <begin position="70"/>
        <end position="83"/>
    </location>
</feature>
<accession>A0A167KH30</accession>
<evidence type="ECO:0000256" key="1">
    <source>
        <dbReference type="SAM" id="MobiDB-lite"/>
    </source>
</evidence>
<organism evidence="2 3">
    <name type="scientific">Phycomyces blakesleeanus (strain ATCC 8743b / DSM 1359 / FGSC 10004 / NBRC 33097 / NRRL 1555)</name>
    <dbReference type="NCBI Taxonomy" id="763407"/>
    <lineage>
        <taxon>Eukaryota</taxon>
        <taxon>Fungi</taxon>
        <taxon>Fungi incertae sedis</taxon>
        <taxon>Mucoromycota</taxon>
        <taxon>Mucoromycotina</taxon>
        <taxon>Mucoromycetes</taxon>
        <taxon>Mucorales</taxon>
        <taxon>Phycomycetaceae</taxon>
        <taxon>Phycomyces</taxon>
    </lineage>
</organism>
<gene>
    <name evidence="2" type="ORF">PHYBLDRAFT_183320</name>
</gene>
<dbReference type="EMBL" id="KV440996">
    <property type="protein sequence ID" value="OAD68085.1"/>
    <property type="molecule type" value="Genomic_DNA"/>
</dbReference>
<dbReference type="Pfam" id="PF12855">
    <property type="entry name" value="Ecl1"/>
    <property type="match status" value="1"/>
</dbReference>
<name>A0A167KH30_PHYB8</name>
<reference evidence="3" key="1">
    <citation type="submission" date="2015-06" db="EMBL/GenBank/DDBJ databases">
        <title>Expansion of signal transduction pathways in fungi by whole-genome duplication.</title>
        <authorList>
            <consortium name="DOE Joint Genome Institute"/>
            <person name="Corrochano L.M."/>
            <person name="Kuo A."/>
            <person name="Marcet-Houben M."/>
            <person name="Polaino S."/>
            <person name="Salamov A."/>
            <person name="Villalobos J.M."/>
            <person name="Alvarez M.I."/>
            <person name="Avalos J."/>
            <person name="Benito E.P."/>
            <person name="Benoit I."/>
            <person name="Burger G."/>
            <person name="Camino L.P."/>
            <person name="Canovas D."/>
            <person name="Cerda-Olmedo E."/>
            <person name="Cheng J.-F."/>
            <person name="Dominguez A."/>
            <person name="Elias M."/>
            <person name="Eslava A.P."/>
            <person name="Glaser F."/>
            <person name="Grimwood J."/>
            <person name="Gutierrez G."/>
            <person name="Heitman J."/>
            <person name="Henrissat B."/>
            <person name="Iturriaga E.A."/>
            <person name="Lang B.F."/>
            <person name="Lavin J.L."/>
            <person name="Lee S."/>
            <person name="Li W."/>
            <person name="Lindquist E."/>
            <person name="Lopez-Garcia S."/>
            <person name="Luque E.M."/>
            <person name="Marcos A.T."/>
            <person name="Martin J."/>
            <person name="McCluskey K."/>
            <person name="Medina H.R."/>
            <person name="Miralles-Duran A."/>
            <person name="Miyazaki A."/>
            <person name="Munoz-Torres E."/>
            <person name="Oguiza J.A."/>
            <person name="Ohm R."/>
            <person name="Olmedo M."/>
            <person name="Orejas M."/>
            <person name="Ortiz-Castellanos L."/>
            <person name="Pisabarro A.G."/>
            <person name="Rodriguez-Romero J."/>
            <person name="Ruiz-Herrera J."/>
            <person name="Ruiz-Vazquez R."/>
            <person name="Sanz C."/>
            <person name="Schackwitz W."/>
            <person name="Schmutz J."/>
            <person name="Shahriari M."/>
            <person name="Shelest E."/>
            <person name="Silva-Franco F."/>
            <person name="Soanes D."/>
            <person name="Syed K."/>
            <person name="Tagua V.G."/>
            <person name="Talbot N.J."/>
            <person name="Thon M."/>
            <person name="De vries R.P."/>
            <person name="Wiebenga A."/>
            <person name="Yadav J.S."/>
            <person name="Braun E.L."/>
            <person name="Baker S."/>
            <person name="Garre V."/>
            <person name="Horwitz B."/>
            <person name="Torres-Martinez S."/>
            <person name="Idnurm A."/>
            <person name="Herrera-Estrella A."/>
            <person name="Gabaldon T."/>
            <person name="Grigoriev I.V."/>
        </authorList>
    </citation>
    <scope>NUCLEOTIDE SEQUENCE [LARGE SCALE GENOMIC DNA]</scope>
    <source>
        <strain evidence="3">NRRL 1555(-)</strain>
    </source>
</reference>
<sequence length="111" mass="12371">MSDLNWCTYCDNAISPFSDSLYCGENCLRKDALRNHPLLGYTYPEFTHFPRPHGSCQNTPLASLSSTDAPSLSLSFNSPHSSSRTSPAHSVTIPSPYLYNKSTLHFLQQTQ</sequence>
<evidence type="ECO:0000313" key="3">
    <source>
        <dbReference type="Proteomes" id="UP000077315"/>
    </source>
</evidence>
<dbReference type="Proteomes" id="UP000077315">
    <property type="component" value="Unassembled WGS sequence"/>
</dbReference>
<dbReference type="RefSeq" id="XP_018286125.1">
    <property type="nucleotide sequence ID" value="XM_018438749.1"/>
</dbReference>